<keyword evidence="7 9" id="KW-1133">Transmembrane helix</keyword>
<comment type="caution">
    <text evidence="12">The sequence shown here is derived from an EMBL/GenBank/DDBJ whole genome shotgun (WGS) entry which is preliminary data.</text>
</comment>
<keyword evidence="3" id="KW-1003">Cell membrane</keyword>
<feature type="transmembrane region" description="Helical" evidence="9">
    <location>
        <begin position="236"/>
        <end position="264"/>
    </location>
</feature>
<dbReference type="PROSITE" id="PS00211">
    <property type="entry name" value="ABC_TRANSPORTER_1"/>
    <property type="match status" value="1"/>
</dbReference>
<feature type="transmembrane region" description="Helical" evidence="9">
    <location>
        <begin position="21"/>
        <end position="41"/>
    </location>
</feature>
<dbReference type="PANTHER" id="PTHR43394:SF1">
    <property type="entry name" value="ATP-BINDING CASSETTE SUB-FAMILY B MEMBER 10, MITOCHONDRIAL"/>
    <property type="match status" value="1"/>
</dbReference>
<feature type="domain" description="ABC transmembrane type-1" evidence="11">
    <location>
        <begin position="17"/>
        <end position="297"/>
    </location>
</feature>
<evidence type="ECO:0000256" key="2">
    <source>
        <dbReference type="ARBA" id="ARBA00022448"/>
    </source>
</evidence>
<evidence type="ECO:0000256" key="1">
    <source>
        <dbReference type="ARBA" id="ARBA00004651"/>
    </source>
</evidence>
<dbReference type="eggNOG" id="COG1132">
    <property type="taxonomic scope" value="Bacteria"/>
</dbReference>
<dbReference type="PATRIC" id="fig|888833.12.peg.143"/>
<organism evidence="12 13">
    <name type="scientific">Streptococcus australis ATCC 700641</name>
    <dbReference type="NCBI Taxonomy" id="888833"/>
    <lineage>
        <taxon>Bacteria</taxon>
        <taxon>Bacillati</taxon>
        <taxon>Bacillota</taxon>
        <taxon>Bacilli</taxon>
        <taxon>Lactobacillales</taxon>
        <taxon>Streptococcaceae</taxon>
        <taxon>Streptococcus</taxon>
    </lineage>
</organism>
<dbReference type="Gene3D" id="1.20.1560.10">
    <property type="entry name" value="ABC transporter type 1, transmembrane domain"/>
    <property type="match status" value="1"/>
</dbReference>
<keyword evidence="4 9" id="KW-0812">Transmembrane</keyword>
<evidence type="ECO:0000259" key="11">
    <source>
        <dbReference type="PROSITE" id="PS50929"/>
    </source>
</evidence>
<gene>
    <name evidence="12" type="ORF">HMPREF9421_1064</name>
</gene>
<protein>
    <submittedName>
        <fullName evidence="12">ABC transporter, ATP-binding protein</fullName>
    </submittedName>
</protein>
<dbReference type="InterPro" id="IPR003593">
    <property type="entry name" value="AAA+_ATPase"/>
</dbReference>
<dbReference type="InterPro" id="IPR027417">
    <property type="entry name" value="P-loop_NTPase"/>
</dbReference>
<dbReference type="RefSeq" id="WP_006595971.1">
    <property type="nucleotide sequence ID" value="NZ_AFUD01000047.1"/>
</dbReference>
<dbReference type="Gene3D" id="3.40.50.300">
    <property type="entry name" value="P-loop containing nucleotide triphosphate hydrolases"/>
    <property type="match status" value="1"/>
</dbReference>
<evidence type="ECO:0000256" key="8">
    <source>
        <dbReference type="ARBA" id="ARBA00023136"/>
    </source>
</evidence>
<feature type="domain" description="ABC transporter" evidence="10">
    <location>
        <begin position="332"/>
        <end position="570"/>
    </location>
</feature>
<dbReference type="PROSITE" id="PS50929">
    <property type="entry name" value="ABC_TM1F"/>
    <property type="match status" value="1"/>
</dbReference>
<dbReference type="Pfam" id="PF00005">
    <property type="entry name" value="ABC_tran"/>
    <property type="match status" value="1"/>
</dbReference>
<feature type="transmembrane region" description="Helical" evidence="9">
    <location>
        <begin position="134"/>
        <end position="152"/>
    </location>
</feature>
<keyword evidence="2" id="KW-0813">Transport</keyword>
<dbReference type="GO" id="GO:0005886">
    <property type="term" value="C:plasma membrane"/>
    <property type="evidence" value="ECO:0007669"/>
    <property type="project" value="UniProtKB-SubCell"/>
</dbReference>
<evidence type="ECO:0000259" key="10">
    <source>
        <dbReference type="PROSITE" id="PS50893"/>
    </source>
</evidence>
<keyword evidence="13" id="KW-1185">Reference proteome</keyword>
<evidence type="ECO:0000256" key="4">
    <source>
        <dbReference type="ARBA" id="ARBA00022692"/>
    </source>
</evidence>
<keyword evidence="6 12" id="KW-0067">ATP-binding</keyword>
<dbReference type="InterPro" id="IPR017871">
    <property type="entry name" value="ABC_transporter-like_CS"/>
</dbReference>
<comment type="subcellular location">
    <subcellularLocation>
        <location evidence="1">Cell membrane</location>
        <topology evidence="1">Multi-pass membrane protein</topology>
    </subcellularLocation>
</comment>
<evidence type="ECO:0000256" key="9">
    <source>
        <dbReference type="SAM" id="Phobius"/>
    </source>
</evidence>
<dbReference type="SUPFAM" id="SSF90123">
    <property type="entry name" value="ABC transporter transmembrane region"/>
    <property type="match status" value="1"/>
</dbReference>
<dbReference type="SMART" id="SM00382">
    <property type="entry name" value="AAA"/>
    <property type="match status" value="1"/>
</dbReference>
<feature type="transmembrane region" description="Helical" evidence="9">
    <location>
        <begin position="158"/>
        <end position="179"/>
    </location>
</feature>
<dbReference type="Pfam" id="PF00664">
    <property type="entry name" value="ABC_membrane"/>
    <property type="match status" value="1"/>
</dbReference>
<evidence type="ECO:0000256" key="5">
    <source>
        <dbReference type="ARBA" id="ARBA00022741"/>
    </source>
</evidence>
<accession>E7SC05</accession>
<dbReference type="InterPro" id="IPR003439">
    <property type="entry name" value="ABC_transporter-like_ATP-bd"/>
</dbReference>
<evidence type="ECO:0000256" key="6">
    <source>
        <dbReference type="ARBA" id="ARBA00022840"/>
    </source>
</evidence>
<dbReference type="PANTHER" id="PTHR43394">
    <property type="entry name" value="ATP-DEPENDENT PERMEASE MDL1, MITOCHONDRIAL"/>
    <property type="match status" value="1"/>
</dbReference>
<dbReference type="InterPro" id="IPR011527">
    <property type="entry name" value="ABC1_TM_dom"/>
</dbReference>
<dbReference type="SUPFAM" id="SSF52540">
    <property type="entry name" value="P-loop containing nucleoside triphosphate hydrolases"/>
    <property type="match status" value="1"/>
</dbReference>
<evidence type="ECO:0000313" key="13">
    <source>
        <dbReference type="Proteomes" id="UP000002814"/>
    </source>
</evidence>
<dbReference type="EMBL" id="AEQR01000019">
    <property type="protein sequence ID" value="EFV98956.1"/>
    <property type="molecule type" value="Genomic_DNA"/>
</dbReference>
<evidence type="ECO:0000256" key="7">
    <source>
        <dbReference type="ARBA" id="ARBA00022989"/>
    </source>
</evidence>
<feature type="transmembrane region" description="Helical" evidence="9">
    <location>
        <begin position="53"/>
        <end position="72"/>
    </location>
</feature>
<evidence type="ECO:0000313" key="12">
    <source>
        <dbReference type="EMBL" id="EFV98956.1"/>
    </source>
</evidence>
<proteinExistence type="predicted"/>
<keyword evidence="5" id="KW-0547">Nucleotide-binding</keyword>
<name>E7SC05_9STRE</name>
<dbReference type="FunFam" id="3.40.50.300:FF:000221">
    <property type="entry name" value="Multidrug ABC transporter ATP-binding protein"/>
    <property type="match status" value="1"/>
</dbReference>
<keyword evidence="8 9" id="KW-0472">Membrane</keyword>
<evidence type="ECO:0000256" key="3">
    <source>
        <dbReference type="ARBA" id="ARBA00022475"/>
    </source>
</evidence>
<dbReference type="AlphaFoldDB" id="E7SC05"/>
<dbReference type="GO" id="GO:0015421">
    <property type="term" value="F:ABC-type oligopeptide transporter activity"/>
    <property type="evidence" value="ECO:0007669"/>
    <property type="project" value="TreeGrafter"/>
</dbReference>
<dbReference type="PROSITE" id="PS50893">
    <property type="entry name" value="ABC_TRANSPORTER_2"/>
    <property type="match status" value="1"/>
</dbReference>
<dbReference type="InterPro" id="IPR036640">
    <property type="entry name" value="ABC1_TM_sf"/>
</dbReference>
<dbReference type="HOGENOM" id="CLU_000604_84_3_9"/>
<dbReference type="GeneID" id="93922130"/>
<sequence length="582" mass="64458">MLQSLIAEIKEYKKPSVLASLYMVFEVMFEISIPFIMATLLDKGVQKGDMTTVLTYGLLMLVFAFLSLFCGMQSARYGAFASAGFAKNLRKAIFKKIQTFSFENIDSFSSGGLVTRMMTDVTNVQNSYQMVIRICVRAPLNLIFAIVASYLINPQMAMIFVGITLFLGLVLGVITKIVYPLFTKVFDAYDNLNNSIQENITNMRVVKSYVKEEEETVKFKKASRLIYNMFMKAIRIVILSSPAMMLSLYTSFILISWIGAQLIVGGSFTTGELTSMFAYVMTILMSLMMFMMIFVMLSISMASVERINEVLGTESTIVSPENGLTEVADGSITFDHVDFAYTDENGDKAHVLSDINLSIRSGEVIGILGGTGSGKSSLVQLIPRLYDVESGSVKVAGQDVRNYDLDHLRKQVAMVLQTNVLFSGTIKENMRWGNKDATDEDIIEACKIAQADEFIQNFKDGYDTMIERGGANVSGGQRQRLCIARALLMNPKILILDDSTSAVDTKSDSLIRQGLATSLKDTTKIIIGQRISSIQDADRIVVMNDGKIDAIGSHQDLIESNAIYREVYDMQNQGKGGQADEE</sequence>
<feature type="transmembrane region" description="Helical" evidence="9">
    <location>
        <begin position="276"/>
        <end position="297"/>
    </location>
</feature>
<reference evidence="12 13" key="1">
    <citation type="submission" date="2010-12" db="EMBL/GenBank/DDBJ databases">
        <authorList>
            <person name="Muzny D."/>
            <person name="Qin X."/>
            <person name="Deng J."/>
            <person name="Jiang H."/>
            <person name="Liu Y."/>
            <person name="Qu J."/>
            <person name="Song X.-Z."/>
            <person name="Zhang L."/>
            <person name="Thornton R."/>
            <person name="Coyle M."/>
            <person name="Francisco L."/>
            <person name="Jackson L."/>
            <person name="Javaid M."/>
            <person name="Korchina V."/>
            <person name="Kovar C."/>
            <person name="Mata R."/>
            <person name="Mathew T."/>
            <person name="Ngo R."/>
            <person name="Nguyen L."/>
            <person name="Nguyen N."/>
            <person name="Okwuonu G."/>
            <person name="Ongeri F."/>
            <person name="Pham C."/>
            <person name="Simmons D."/>
            <person name="Wilczek-Boney K."/>
            <person name="Hale W."/>
            <person name="Jakkamsetti A."/>
            <person name="Pham P."/>
            <person name="Ruth R."/>
            <person name="San Lucas F."/>
            <person name="Warren J."/>
            <person name="Zhang J."/>
            <person name="Zhao Z."/>
            <person name="Zhou C."/>
            <person name="Zhu D."/>
            <person name="Lee S."/>
            <person name="Bess C."/>
            <person name="Blankenburg K."/>
            <person name="Forbes L."/>
            <person name="Fu Q."/>
            <person name="Gubbala S."/>
            <person name="Hirani K."/>
            <person name="Jayaseelan J.C."/>
            <person name="Lara F."/>
            <person name="Munidasa M."/>
            <person name="Palculict T."/>
            <person name="Patil S."/>
            <person name="Pu L.-L."/>
            <person name="Saada N."/>
            <person name="Tang L."/>
            <person name="Weissenberger G."/>
            <person name="Zhu Y."/>
            <person name="Hemphill L."/>
            <person name="Shang Y."/>
            <person name="Youmans B."/>
            <person name="Ayvaz T."/>
            <person name="Ross M."/>
            <person name="Santibanez J."/>
            <person name="Aqrawi P."/>
            <person name="Gross S."/>
            <person name="Joshi V."/>
            <person name="Fowler G."/>
            <person name="Nazareth L."/>
            <person name="Reid J."/>
            <person name="Worley K."/>
            <person name="Petrosino J."/>
            <person name="Highlander S."/>
            <person name="Gibbs R."/>
        </authorList>
    </citation>
    <scope>NUCLEOTIDE SEQUENCE [LARGE SCALE GENOMIC DNA]</scope>
    <source>
        <strain evidence="12 13">ATCC 700641</strain>
    </source>
</reference>
<dbReference type="Proteomes" id="UP000002814">
    <property type="component" value="Unassembled WGS sequence"/>
</dbReference>
<dbReference type="CDD" id="cd18548">
    <property type="entry name" value="ABC_6TM_Tm287_like"/>
    <property type="match status" value="1"/>
</dbReference>
<dbReference type="GO" id="GO:0005524">
    <property type="term" value="F:ATP binding"/>
    <property type="evidence" value="ECO:0007669"/>
    <property type="project" value="UniProtKB-KW"/>
</dbReference>
<dbReference type="InterPro" id="IPR039421">
    <property type="entry name" value="Type_1_exporter"/>
</dbReference>
<dbReference type="GO" id="GO:0016887">
    <property type="term" value="F:ATP hydrolysis activity"/>
    <property type="evidence" value="ECO:0007669"/>
    <property type="project" value="InterPro"/>
</dbReference>